<sequence>MTSVYELSEDDIVAQQRHFGVSRDQVKHDFAVSHLLDAISNVSDKFIFYGGTALSRTVLNGLRLSEDVDLLSVGPRQVAAVALDGAIRGSLERNFGLVEANPRLDQVRTDTDACLYRIGRVTVRVQLINGEHYASWPTQSSTVSMRYSGMIGRGMTTFTPSGFACAKLSAWCDTTRDAPRDLYDLWAMAQQGMINADAAVTFRRLGPSGGYPRRWMFPEKAPTQNQWHDSIGHQCTPQVGPAEAYERVVAAWVTAVSAAERGHR</sequence>
<comment type="caution">
    <text evidence="1">The sequence shown here is derived from an EMBL/GenBank/DDBJ whole genome shotgun (WGS) entry which is preliminary data.</text>
</comment>
<proteinExistence type="predicted"/>
<dbReference type="InterPro" id="IPR014942">
    <property type="entry name" value="AbiEii"/>
</dbReference>
<keyword evidence="2" id="KW-1185">Reference proteome</keyword>
<dbReference type="Proteomes" id="UP000749311">
    <property type="component" value="Unassembled WGS sequence"/>
</dbReference>
<dbReference type="EMBL" id="JAAMOZ010000001">
    <property type="protein sequence ID" value="NIH55506.1"/>
    <property type="molecule type" value="Genomic_DNA"/>
</dbReference>
<dbReference type="Gene3D" id="3.10.450.620">
    <property type="entry name" value="JHP933, nucleotidyltransferase-like core domain"/>
    <property type="match status" value="1"/>
</dbReference>
<reference evidence="1 2" key="1">
    <citation type="submission" date="2020-02" db="EMBL/GenBank/DDBJ databases">
        <title>Sequencing the genomes of 1000 actinobacteria strains.</title>
        <authorList>
            <person name="Klenk H.-P."/>
        </authorList>
    </citation>
    <scope>NUCLEOTIDE SEQUENCE [LARGE SCALE GENOMIC DNA]</scope>
    <source>
        <strain evidence="1 2">DSM 19609</strain>
    </source>
</reference>
<evidence type="ECO:0000313" key="1">
    <source>
        <dbReference type="EMBL" id="NIH55506.1"/>
    </source>
</evidence>
<dbReference type="Pfam" id="PF08843">
    <property type="entry name" value="AbiEii"/>
    <property type="match status" value="1"/>
</dbReference>
<protein>
    <submittedName>
        <fullName evidence="1">Nucleotidyltransferase component of viral defense system</fullName>
    </submittedName>
</protein>
<evidence type="ECO:0000313" key="2">
    <source>
        <dbReference type="Proteomes" id="UP000749311"/>
    </source>
</evidence>
<organism evidence="1 2">
    <name type="scientific">Brooklawnia cerclae</name>
    <dbReference type="NCBI Taxonomy" id="349934"/>
    <lineage>
        <taxon>Bacteria</taxon>
        <taxon>Bacillati</taxon>
        <taxon>Actinomycetota</taxon>
        <taxon>Actinomycetes</taxon>
        <taxon>Propionibacteriales</taxon>
        <taxon>Propionibacteriaceae</taxon>
        <taxon>Brooklawnia</taxon>
    </lineage>
</organism>
<gene>
    <name evidence="1" type="ORF">FB473_000151</name>
</gene>
<name>A0ABX0SFH5_9ACTN</name>
<dbReference type="RefSeq" id="WP_167163915.1">
    <property type="nucleotide sequence ID" value="NZ_BAAAOO010000012.1"/>
</dbReference>
<accession>A0ABX0SFH5</accession>